<dbReference type="Gene3D" id="3.40.50.1820">
    <property type="entry name" value="alpha/beta hydrolase"/>
    <property type="match status" value="1"/>
</dbReference>
<comment type="similarity">
    <text evidence="1">Belongs to the 'GDXG' lipolytic enzyme family.</text>
</comment>
<evidence type="ECO:0000259" key="3">
    <source>
        <dbReference type="Pfam" id="PF07859"/>
    </source>
</evidence>
<reference evidence="4" key="1">
    <citation type="submission" date="2017-07" db="EMBL/GenBank/DDBJ databases">
        <title>Taro Niue Genome Assembly and Annotation.</title>
        <authorList>
            <person name="Atibalentja N."/>
            <person name="Keating K."/>
            <person name="Fields C.J."/>
        </authorList>
    </citation>
    <scope>NUCLEOTIDE SEQUENCE</scope>
    <source>
        <strain evidence="4">Niue_2</strain>
        <tissue evidence="4">Leaf</tissue>
    </source>
</reference>
<dbReference type="PROSITE" id="PS01173">
    <property type="entry name" value="LIPASE_GDXG_HIS"/>
    <property type="match status" value="1"/>
</dbReference>
<proteinExistence type="inferred from homology"/>
<organism evidence="4 5">
    <name type="scientific">Colocasia esculenta</name>
    <name type="common">Wild taro</name>
    <name type="synonym">Arum esculentum</name>
    <dbReference type="NCBI Taxonomy" id="4460"/>
    <lineage>
        <taxon>Eukaryota</taxon>
        <taxon>Viridiplantae</taxon>
        <taxon>Streptophyta</taxon>
        <taxon>Embryophyta</taxon>
        <taxon>Tracheophyta</taxon>
        <taxon>Spermatophyta</taxon>
        <taxon>Magnoliopsida</taxon>
        <taxon>Liliopsida</taxon>
        <taxon>Araceae</taxon>
        <taxon>Aroideae</taxon>
        <taxon>Colocasieae</taxon>
        <taxon>Colocasia</taxon>
    </lineage>
</organism>
<protein>
    <recommendedName>
        <fullName evidence="3">Alpha/beta hydrolase fold-3 domain-containing protein</fullName>
    </recommendedName>
</protein>
<keyword evidence="2" id="KW-0378">Hydrolase</keyword>
<dbReference type="InterPro" id="IPR013094">
    <property type="entry name" value="AB_hydrolase_3"/>
</dbReference>
<dbReference type="InterPro" id="IPR050466">
    <property type="entry name" value="Carboxylest/Gibb_receptor"/>
</dbReference>
<dbReference type="SUPFAM" id="SSF53474">
    <property type="entry name" value="alpha/beta-Hydrolases"/>
    <property type="match status" value="1"/>
</dbReference>
<dbReference type="GO" id="GO:0016787">
    <property type="term" value="F:hydrolase activity"/>
    <property type="evidence" value="ECO:0007669"/>
    <property type="project" value="UniProtKB-KW"/>
</dbReference>
<evidence type="ECO:0000313" key="4">
    <source>
        <dbReference type="EMBL" id="MQM04542.1"/>
    </source>
</evidence>
<name>A0A843W3Y3_COLES</name>
<sequence>MLLLPPLAAPSITEETKKLRLLGVEMAAEPSSESVSANTTFPLQWWISRRLVSLISFAVYFLKSPISMHLCSFLTCPWKTTKLFPSAVFSFLRDAGKGSLREVPLPASRPPLPWTTRLFVSLVALLTDVVRRPDGTVRRSLSRLDVMVGPDANSTRGVRTADIAVDPSRNLWFRLFLPDLLGGSGKKLPVIVFFHGGGFAFLSPATMAYDAVCRRICREIGALVVSVNYRLSPEHRCPAPYDDGVDVLRFFDSSNLPASTGDVDSGGNLFDLFLENADLSNCFVAGDSAGANIAHHVTRLWTAEDQKLLPLHGRVRLAGVIVIQPFFGGNGRVESEVRLAGAPLVNTERTDWLWRAFLPDGASRDHEAASPVASVVELGKGFPPAMVVVGGFDPLQDWQRRYAESLKQRGKDARLVEYPTAIHGFYMLPGLAASATPLMEEIRSFVLKHSDSAAVKEDVGAEKRLHCKDQR</sequence>
<dbReference type="AlphaFoldDB" id="A0A843W3Y3"/>
<evidence type="ECO:0000313" key="5">
    <source>
        <dbReference type="Proteomes" id="UP000652761"/>
    </source>
</evidence>
<dbReference type="InterPro" id="IPR029058">
    <property type="entry name" value="AB_hydrolase_fold"/>
</dbReference>
<keyword evidence="5" id="KW-1185">Reference proteome</keyword>
<dbReference type="Proteomes" id="UP000652761">
    <property type="component" value="Unassembled WGS sequence"/>
</dbReference>
<comment type="caution">
    <text evidence="4">The sequence shown here is derived from an EMBL/GenBank/DDBJ whole genome shotgun (WGS) entry which is preliminary data.</text>
</comment>
<dbReference type="OrthoDB" id="408631at2759"/>
<evidence type="ECO:0000256" key="1">
    <source>
        <dbReference type="ARBA" id="ARBA00010515"/>
    </source>
</evidence>
<dbReference type="Pfam" id="PF07859">
    <property type="entry name" value="Abhydrolase_3"/>
    <property type="match status" value="1"/>
</dbReference>
<accession>A0A843W3Y3</accession>
<gene>
    <name evidence="4" type="ORF">Taro_037346</name>
</gene>
<dbReference type="PANTHER" id="PTHR23024">
    <property type="entry name" value="ARYLACETAMIDE DEACETYLASE"/>
    <property type="match status" value="1"/>
</dbReference>
<feature type="domain" description="Alpha/beta hydrolase fold-3" evidence="3">
    <location>
        <begin position="191"/>
        <end position="426"/>
    </location>
</feature>
<dbReference type="InterPro" id="IPR002168">
    <property type="entry name" value="Lipase_GDXG_HIS_AS"/>
</dbReference>
<dbReference type="PANTHER" id="PTHR23024:SF24">
    <property type="entry name" value="ALPHA_BETA HYDROLASE FOLD-3 DOMAIN-CONTAINING PROTEIN"/>
    <property type="match status" value="1"/>
</dbReference>
<evidence type="ECO:0000256" key="2">
    <source>
        <dbReference type="ARBA" id="ARBA00022801"/>
    </source>
</evidence>
<dbReference type="EMBL" id="NMUH01003238">
    <property type="protein sequence ID" value="MQM04542.1"/>
    <property type="molecule type" value="Genomic_DNA"/>
</dbReference>